<keyword evidence="2" id="KW-1185">Reference proteome</keyword>
<dbReference type="Proteomes" id="UP001140560">
    <property type="component" value="Unassembled WGS sequence"/>
</dbReference>
<dbReference type="AlphaFoldDB" id="A0A9W9CP54"/>
<evidence type="ECO:0008006" key="3">
    <source>
        <dbReference type="Google" id="ProtNLM"/>
    </source>
</evidence>
<organism evidence="1 2">
    <name type="scientific">Neocucurbitaria cava</name>
    <dbReference type="NCBI Taxonomy" id="798079"/>
    <lineage>
        <taxon>Eukaryota</taxon>
        <taxon>Fungi</taxon>
        <taxon>Dikarya</taxon>
        <taxon>Ascomycota</taxon>
        <taxon>Pezizomycotina</taxon>
        <taxon>Dothideomycetes</taxon>
        <taxon>Pleosporomycetidae</taxon>
        <taxon>Pleosporales</taxon>
        <taxon>Pleosporineae</taxon>
        <taxon>Cucurbitariaceae</taxon>
        <taxon>Neocucurbitaria</taxon>
    </lineage>
</organism>
<evidence type="ECO:0000313" key="1">
    <source>
        <dbReference type="EMBL" id="KAJ4372991.1"/>
    </source>
</evidence>
<protein>
    <recommendedName>
        <fullName evidence="3">BTB domain-containing protein</fullName>
    </recommendedName>
</protein>
<accession>A0A9W9CP54</accession>
<dbReference type="Gene3D" id="3.30.710.10">
    <property type="entry name" value="Potassium Channel Kv1.1, Chain A"/>
    <property type="match status" value="1"/>
</dbReference>
<dbReference type="OrthoDB" id="268428at2759"/>
<evidence type="ECO:0000313" key="2">
    <source>
        <dbReference type="Proteomes" id="UP001140560"/>
    </source>
</evidence>
<proteinExistence type="predicted"/>
<reference evidence="1" key="1">
    <citation type="submission" date="2022-10" db="EMBL/GenBank/DDBJ databases">
        <title>Tapping the CABI collections for fungal endophytes: first genome assemblies for Collariella, Neodidymelliopsis, Ascochyta clinopodiicola, Didymella pomorum, Didymosphaeria variabile, Neocosmospora piperis and Neocucurbitaria cava.</title>
        <authorList>
            <person name="Hill R."/>
        </authorList>
    </citation>
    <scope>NUCLEOTIDE SEQUENCE</scope>
    <source>
        <strain evidence="1">IMI 356814</strain>
    </source>
</reference>
<sequence length="389" mass="44713">MWLPPKKTPKKMSKKIKITPNSDCEITVSSPKDTNGQRTTWIFIIEKDVLVAQSKYFKASFRFNEEHGPHAIHLEGDGLAAIQTWLYILHGSKLALDVRADVLAKFQARDIWDIIVAADKYQFKISLMNSFFEKWYKVHVKAKLACSDQNDKDVWDLARIVVLPCALFDYAEGFAEVTKWLAYNSRGHIAEKRPEGFKWEHIHLAPPDFVGPMNSARGRLKTVLHTNLWTRVGRLFQEGKRSSTCTHAPESAGTFLSALVDLHAYPLELVWPKNSVTEVLSLLSNFRDLRTGRCSVCTVWNWKELVEHAVVVTEHYFDGLCLDCMNRSRLPRGKDPDTEYWNANGSDGVGRWDSKCRITHGQPTWYHSFLGRHEDRQFFLKDGRDDDSD</sequence>
<name>A0A9W9CP54_9PLEO</name>
<gene>
    <name evidence="1" type="ORF">N0V83_003282</name>
</gene>
<dbReference type="EMBL" id="JAPEUY010000005">
    <property type="protein sequence ID" value="KAJ4372991.1"/>
    <property type="molecule type" value="Genomic_DNA"/>
</dbReference>
<comment type="caution">
    <text evidence="1">The sequence shown here is derived from an EMBL/GenBank/DDBJ whole genome shotgun (WGS) entry which is preliminary data.</text>
</comment>
<dbReference type="InterPro" id="IPR011333">
    <property type="entry name" value="SKP1/BTB/POZ_sf"/>
</dbReference>